<evidence type="ECO:0000256" key="6">
    <source>
        <dbReference type="ARBA" id="ARBA00022688"/>
    </source>
</evidence>
<dbReference type="InterPro" id="IPR045308">
    <property type="entry name" value="UbiB_bact"/>
</dbReference>
<keyword evidence="3" id="KW-1003">Cell membrane</keyword>
<keyword evidence="5" id="KW-0808">Transferase</keyword>
<evidence type="ECO:0000256" key="2">
    <source>
        <dbReference type="ARBA" id="ARBA00009670"/>
    </source>
</evidence>
<keyword evidence="12 13" id="KW-0472">Membrane</keyword>
<evidence type="ECO:0000313" key="16">
    <source>
        <dbReference type="Proteomes" id="UP001162881"/>
    </source>
</evidence>
<keyword evidence="16" id="KW-1185">Reference proteome</keyword>
<evidence type="ECO:0000256" key="5">
    <source>
        <dbReference type="ARBA" id="ARBA00022679"/>
    </source>
</evidence>
<evidence type="ECO:0000256" key="11">
    <source>
        <dbReference type="ARBA" id="ARBA00022989"/>
    </source>
</evidence>
<evidence type="ECO:0000256" key="3">
    <source>
        <dbReference type="ARBA" id="ARBA00022475"/>
    </source>
</evidence>
<dbReference type="InterPro" id="IPR004147">
    <property type="entry name" value="ABC1_dom"/>
</dbReference>
<dbReference type="NCBIfam" id="TIGR01982">
    <property type="entry name" value="UbiB"/>
    <property type="match status" value="1"/>
</dbReference>
<keyword evidence="9" id="KW-0418">Kinase</keyword>
<feature type="domain" description="ABC1 atypical kinase-like" evidence="14">
    <location>
        <begin position="92"/>
        <end position="340"/>
    </location>
</feature>
<evidence type="ECO:0000256" key="7">
    <source>
        <dbReference type="ARBA" id="ARBA00022692"/>
    </source>
</evidence>
<keyword evidence="7 13" id="KW-0812">Transmembrane</keyword>
<keyword evidence="6" id="KW-0831">Ubiquinone biosynthesis</keyword>
<dbReference type="EMBL" id="JALHLF010000034">
    <property type="protein sequence ID" value="MCJ2183066.1"/>
    <property type="molecule type" value="Genomic_DNA"/>
</dbReference>
<protein>
    <submittedName>
        <fullName evidence="15">2-polyprenylphenol 6-hydroxylase</fullName>
    </submittedName>
</protein>
<keyword evidence="4" id="KW-0997">Cell inner membrane</keyword>
<proteinExistence type="inferred from homology"/>
<evidence type="ECO:0000256" key="8">
    <source>
        <dbReference type="ARBA" id="ARBA00022741"/>
    </source>
</evidence>
<evidence type="ECO:0000256" key="12">
    <source>
        <dbReference type="ARBA" id="ARBA00023136"/>
    </source>
</evidence>
<evidence type="ECO:0000256" key="4">
    <source>
        <dbReference type="ARBA" id="ARBA00022519"/>
    </source>
</evidence>
<dbReference type="PANTHER" id="PTHR10566">
    <property type="entry name" value="CHAPERONE-ACTIVITY OF BC1 COMPLEX CABC1 -RELATED"/>
    <property type="match status" value="1"/>
</dbReference>
<dbReference type="RefSeq" id="WP_244020277.1">
    <property type="nucleotide sequence ID" value="NZ_JALHLF010000034.1"/>
</dbReference>
<feature type="transmembrane region" description="Helical" evidence="13">
    <location>
        <begin position="500"/>
        <end position="522"/>
    </location>
</feature>
<dbReference type="Pfam" id="PF03109">
    <property type="entry name" value="ABC1"/>
    <property type="match status" value="1"/>
</dbReference>
<comment type="caution">
    <text evidence="15">The sequence shown here is derived from an EMBL/GenBank/DDBJ whole genome shotgun (WGS) entry which is preliminary data.</text>
</comment>
<evidence type="ECO:0000256" key="10">
    <source>
        <dbReference type="ARBA" id="ARBA00022840"/>
    </source>
</evidence>
<evidence type="ECO:0000256" key="13">
    <source>
        <dbReference type="SAM" id="Phobius"/>
    </source>
</evidence>
<evidence type="ECO:0000259" key="14">
    <source>
        <dbReference type="Pfam" id="PF03109"/>
    </source>
</evidence>
<comment type="similarity">
    <text evidence="2">Belongs to the protein kinase superfamily. ADCK protein kinase family.</text>
</comment>
<dbReference type="InterPro" id="IPR050154">
    <property type="entry name" value="UbiB_kinase"/>
</dbReference>
<evidence type="ECO:0000313" key="15">
    <source>
        <dbReference type="EMBL" id="MCJ2183066.1"/>
    </source>
</evidence>
<keyword evidence="8" id="KW-0547">Nucleotide-binding</keyword>
<gene>
    <name evidence="15" type="primary">ubiB</name>
    <name evidence="15" type="ORF">MTR62_10235</name>
</gene>
<dbReference type="SUPFAM" id="SSF56112">
    <property type="entry name" value="Protein kinase-like (PK-like)"/>
    <property type="match status" value="1"/>
</dbReference>
<sequence length="524" mass="57819">MTSRLTHIRRLLKWGRVLARHGALRGIENDRNAPAPVKRLCRLARFGARQGAEPDYAGAFQAIGPAAIKLGQALATRPDIVGEGPARNLLTLQDSLPPVDFALIRRRIEDSFERPLEEVFASFDPEPIGAASIAQVHAATTPDGRKVAVKVLRPGIREQFTRDVETYEWAAAHLEAFGGEAARLRPRAVIANLKRWTLRELDLRREAASASELAEGMKAVDGYRIPAIDWERTNGQVLTLEWVDGIKMSNLDALHEAGYDRPALAHKLVLTFLKQAISAGFFHADMHQGNLFVQGGPQDPTIVAIDFGIMGRINRQARLWLAEILYGLTTGNYRRVAEIHFEAQYVPSYHSMEDFATALRAVGEPMRGKPVSELSVGQMLDGLFAITRDFDMAVQPHLLLLQKTMVMVEGLATALDPTINMWDVAAPFVKNWIRDELGPEAVIADRLREDVATLARVPALIRRIEEQFPAKGAAPEQAPLPEIDLLWGGKGKRKPDGNHLGGYILTAIAGGFLGCAATYLMLMH</sequence>
<dbReference type="PANTHER" id="PTHR10566:SF113">
    <property type="entry name" value="PROTEIN ACTIVITY OF BC1 COMPLEX KINASE 7, CHLOROPLASTIC"/>
    <property type="match status" value="1"/>
</dbReference>
<dbReference type="Proteomes" id="UP001162881">
    <property type="component" value="Unassembled WGS sequence"/>
</dbReference>
<evidence type="ECO:0000256" key="1">
    <source>
        <dbReference type="ARBA" id="ARBA00005020"/>
    </source>
</evidence>
<reference evidence="15" key="1">
    <citation type="submission" date="2022-03" db="EMBL/GenBank/DDBJ databases">
        <title>Identification of a novel bacterium isolated from mangrove sediments.</title>
        <authorList>
            <person name="Pan X."/>
        </authorList>
    </citation>
    <scope>NUCLEOTIDE SEQUENCE</scope>
    <source>
        <strain evidence="15">B1949</strain>
    </source>
</reference>
<organism evidence="15 16">
    <name type="scientific">Novosphingobium organovorum</name>
    <dbReference type="NCBI Taxonomy" id="2930092"/>
    <lineage>
        <taxon>Bacteria</taxon>
        <taxon>Pseudomonadati</taxon>
        <taxon>Pseudomonadota</taxon>
        <taxon>Alphaproteobacteria</taxon>
        <taxon>Sphingomonadales</taxon>
        <taxon>Sphingomonadaceae</taxon>
        <taxon>Novosphingobium</taxon>
    </lineage>
</organism>
<dbReference type="CDD" id="cd13972">
    <property type="entry name" value="UbiB"/>
    <property type="match status" value="1"/>
</dbReference>
<dbReference type="InterPro" id="IPR010232">
    <property type="entry name" value="UbiB"/>
</dbReference>
<accession>A0ABT0BDC0</accession>
<dbReference type="InterPro" id="IPR011009">
    <property type="entry name" value="Kinase-like_dom_sf"/>
</dbReference>
<evidence type="ECO:0000256" key="9">
    <source>
        <dbReference type="ARBA" id="ARBA00022777"/>
    </source>
</evidence>
<name>A0ABT0BDC0_9SPHN</name>
<keyword evidence="10" id="KW-0067">ATP-binding</keyword>
<keyword evidence="11 13" id="KW-1133">Transmembrane helix</keyword>
<comment type="pathway">
    <text evidence="1">Cofactor biosynthesis; ubiquinone biosynthesis [regulation].</text>
</comment>